<comment type="similarity">
    <text evidence="2">Belongs to the PER33/POM33 family.</text>
</comment>
<dbReference type="AlphaFoldDB" id="A0A8H7EQG1"/>
<dbReference type="Proteomes" id="UP000605846">
    <property type="component" value="Unassembled WGS sequence"/>
</dbReference>
<evidence type="ECO:0000256" key="5">
    <source>
        <dbReference type="ARBA" id="ARBA00023136"/>
    </source>
</evidence>
<comment type="subcellular location">
    <subcellularLocation>
        <location evidence="1">Membrane</location>
        <topology evidence="1">Multi-pass membrane protein</topology>
    </subcellularLocation>
</comment>
<dbReference type="GO" id="GO:0061024">
    <property type="term" value="P:membrane organization"/>
    <property type="evidence" value="ECO:0007669"/>
    <property type="project" value="TreeGrafter"/>
</dbReference>
<dbReference type="GO" id="GO:0005783">
    <property type="term" value="C:endoplasmic reticulum"/>
    <property type="evidence" value="ECO:0007669"/>
    <property type="project" value="TreeGrafter"/>
</dbReference>
<gene>
    <name evidence="7" type="ORF">EC973_008160</name>
</gene>
<comment type="caution">
    <text evidence="7">The sequence shown here is derived from an EMBL/GenBank/DDBJ whole genome shotgun (WGS) entry which is preliminary data.</text>
</comment>
<dbReference type="Pfam" id="PF03661">
    <property type="entry name" value="TMEM33_Pom33"/>
    <property type="match status" value="1"/>
</dbReference>
<dbReference type="PANTHER" id="PTHR12703:SF4">
    <property type="entry name" value="TRANSMEMBRANE PROTEIN 33"/>
    <property type="match status" value="1"/>
</dbReference>
<protein>
    <submittedName>
        <fullName evidence="7">Uncharacterized protein</fullName>
    </submittedName>
</protein>
<dbReference type="InterPro" id="IPR005344">
    <property type="entry name" value="TMEM33/Pom33"/>
</dbReference>
<feature type="transmembrane region" description="Helical" evidence="6">
    <location>
        <begin position="46"/>
        <end position="67"/>
    </location>
</feature>
<evidence type="ECO:0000256" key="2">
    <source>
        <dbReference type="ARBA" id="ARBA00007322"/>
    </source>
</evidence>
<dbReference type="PANTHER" id="PTHR12703">
    <property type="entry name" value="TRANSMEMBRANE PROTEIN 33"/>
    <property type="match status" value="1"/>
</dbReference>
<keyword evidence="5 6" id="KW-0472">Membrane</keyword>
<evidence type="ECO:0000256" key="6">
    <source>
        <dbReference type="SAM" id="Phobius"/>
    </source>
</evidence>
<proteinExistence type="inferred from homology"/>
<dbReference type="GO" id="GO:0016020">
    <property type="term" value="C:membrane"/>
    <property type="evidence" value="ECO:0007669"/>
    <property type="project" value="UniProtKB-SubCell"/>
</dbReference>
<keyword evidence="3 6" id="KW-0812">Transmembrane</keyword>
<evidence type="ECO:0000256" key="1">
    <source>
        <dbReference type="ARBA" id="ARBA00004141"/>
    </source>
</evidence>
<dbReference type="GO" id="GO:0071786">
    <property type="term" value="P:endoplasmic reticulum tubular network organization"/>
    <property type="evidence" value="ECO:0007669"/>
    <property type="project" value="TreeGrafter"/>
</dbReference>
<evidence type="ECO:0000256" key="4">
    <source>
        <dbReference type="ARBA" id="ARBA00022989"/>
    </source>
</evidence>
<evidence type="ECO:0000313" key="7">
    <source>
        <dbReference type="EMBL" id="KAF7726965.1"/>
    </source>
</evidence>
<keyword evidence="4 6" id="KW-1133">Transmembrane helix</keyword>
<accession>A0A8H7EQG1</accession>
<sequence>MPVFSSEGSPAIMQLDNTIKQYKEDYNDMIMQFAAFVEVVGVMGRLTAGVLLFRTSVLALIVFGHFLRLRYYLSPYTRSAVHSATEHLDHWLLPPTADPRVPPFLSKLYVNVKDIMVHYGSANVAVQSNSSSE</sequence>
<name>A0A8H7EQG1_9FUNG</name>
<reference evidence="7" key="1">
    <citation type="submission" date="2020-01" db="EMBL/GenBank/DDBJ databases">
        <title>Genome Sequencing of Three Apophysomyces-Like Fungal Strains Confirms a Novel Fungal Genus in the Mucoromycota with divergent Burkholderia-like Endosymbiotic Bacteria.</title>
        <authorList>
            <person name="Stajich J.E."/>
            <person name="Macias A.M."/>
            <person name="Carter-House D."/>
            <person name="Lovett B."/>
            <person name="Kasson L.R."/>
            <person name="Berry K."/>
            <person name="Grigoriev I."/>
            <person name="Chang Y."/>
            <person name="Spatafora J."/>
            <person name="Kasson M.T."/>
        </authorList>
    </citation>
    <scope>NUCLEOTIDE SEQUENCE</scope>
    <source>
        <strain evidence="7">NRRL A-21654</strain>
    </source>
</reference>
<dbReference type="OrthoDB" id="5581259at2759"/>
<organism evidence="7 8">
    <name type="scientific">Apophysomyces ossiformis</name>
    <dbReference type="NCBI Taxonomy" id="679940"/>
    <lineage>
        <taxon>Eukaryota</taxon>
        <taxon>Fungi</taxon>
        <taxon>Fungi incertae sedis</taxon>
        <taxon>Mucoromycota</taxon>
        <taxon>Mucoromycotina</taxon>
        <taxon>Mucoromycetes</taxon>
        <taxon>Mucorales</taxon>
        <taxon>Mucorineae</taxon>
        <taxon>Mucoraceae</taxon>
        <taxon>Apophysomyces</taxon>
    </lineage>
</organism>
<dbReference type="EMBL" id="JABAYA010000068">
    <property type="protein sequence ID" value="KAF7726965.1"/>
    <property type="molecule type" value="Genomic_DNA"/>
</dbReference>
<evidence type="ECO:0000313" key="8">
    <source>
        <dbReference type="Proteomes" id="UP000605846"/>
    </source>
</evidence>
<dbReference type="InterPro" id="IPR051645">
    <property type="entry name" value="PER33/POM33_regulator"/>
</dbReference>
<keyword evidence="8" id="KW-1185">Reference proteome</keyword>
<evidence type="ECO:0000256" key="3">
    <source>
        <dbReference type="ARBA" id="ARBA00022692"/>
    </source>
</evidence>